<proteinExistence type="predicted"/>
<dbReference type="InterPro" id="IPR032675">
    <property type="entry name" value="LRR_dom_sf"/>
</dbReference>
<accession>A0AAV7Z5K5</accession>
<dbReference type="EMBL" id="JANTQA010000036">
    <property type="protein sequence ID" value="KAJ3436271.1"/>
    <property type="molecule type" value="Genomic_DNA"/>
</dbReference>
<comment type="caution">
    <text evidence="3">The sequence shown here is derived from an EMBL/GenBank/DDBJ whole genome shotgun (WGS) entry which is preliminary data.</text>
</comment>
<evidence type="ECO:0000256" key="1">
    <source>
        <dbReference type="ARBA" id="ARBA00022614"/>
    </source>
</evidence>
<dbReference type="AlphaFoldDB" id="A0AAV7Z5K5"/>
<dbReference type="PRINTS" id="PR00019">
    <property type="entry name" value="LEURICHRPT"/>
</dbReference>
<name>A0AAV7Z5K5_9EUKA</name>
<evidence type="ECO:0000313" key="4">
    <source>
        <dbReference type="Proteomes" id="UP001146793"/>
    </source>
</evidence>
<evidence type="ECO:0000256" key="2">
    <source>
        <dbReference type="ARBA" id="ARBA00022737"/>
    </source>
</evidence>
<dbReference type="InterPro" id="IPR025875">
    <property type="entry name" value="Leu-rich_rpt_4"/>
</dbReference>
<organism evidence="3 4">
    <name type="scientific">Anaeramoeba flamelloides</name>
    <dbReference type="NCBI Taxonomy" id="1746091"/>
    <lineage>
        <taxon>Eukaryota</taxon>
        <taxon>Metamonada</taxon>
        <taxon>Anaeramoebidae</taxon>
        <taxon>Anaeramoeba</taxon>
    </lineage>
</organism>
<keyword evidence="1" id="KW-0433">Leucine-rich repeat</keyword>
<dbReference type="SUPFAM" id="SSF52058">
    <property type="entry name" value="L domain-like"/>
    <property type="match status" value="1"/>
</dbReference>
<reference evidence="3" key="1">
    <citation type="submission" date="2022-08" db="EMBL/GenBank/DDBJ databases">
        <title>Novel sulphate-reducing endosymbionts in the free-living metamonad Anaeramoeba.</title>
        <authorList>
            <person name="Jerlstrom-Hultqvist J."/>
            <person name="Cepicka I."/>
            <person name="Gallot-Lavallee L."/>
            <person name="Salas-Leiva D."/>
            <person name="Curtis B.A."/>
            <person name="Zahonova K."/>
            <person name="Pipaliya S."/>
            <person name="Dacks J."/>
            <person name="Roger A.J."/>
        </authorList>
    </citation>
    <scope>NUCLEOTIDE SEQUENCE</scope>
    <source>
        <strain evidence="3">Busselton2</strain>
    </source>
</reference>
<dbReference type="Proteomes" id="UP001146793">
    <property type="component" value="Unassembled WGS sequence"/>
</dbReference>
<dbReference type="PANTHER" id="PTHR15454">
    <property type="entry name" value="NISCHARIN RELATED"/>
    <property type="match status" value="1"/>
</dbReference>
<keyword evidence="2" id="KW-0677">Repeat</keyword>
<sequence length="344" mass="39930">MTNKSRLEQTKKEDAFIQRIHNYLSNNWNDISKGKKVLSLLTNGIGLLTTIWKRGVTLQKPGKKGNVFGFLTVETTKDRSQETFWYLSNVRWLRIEPENNENTIEKKFSISKIFKKIKILEIHHISVGNILDLNRIVPRLHIFSVSHTQIKQFSDIFHLPKKDKTPINSSSLLRSLSCNFNNLTQIDESLTHCINLENLDLSNNKITKITNLKKNFQIKQLNLSSNLINTTENINKNVGPITKLNLGNNQIQKIESICMIFSLVYLDLSNNDLDSFAEVSKLSQLASLQTLIIENNPICCVKNYFQIIISMFIEHETIQKINHQNIRKLKDFKLIKRYLDYEKN</sequence>
<dbReference type="InterPro" id="IPR001611">
    <property type="entry name" value="Leu-rich_rpt"/>
</dbReference>
<dbReference type="Pfam" id="PF12799">
    <property type="entry name" value="LRR_4"/>
    <property type="match status" value="1"/>
</dbReference>
<protein>
    <submittedName>
        <fullName evidence="3">Nischarin related</fullName>
    </submittedName>
</protein>
<dbReference type="Gene3D" id="3.80.10.10">
    <property type="entry name" value="Ribonuclease Inhibitor"/>
    <property type="match status" value="2"/>
</dbReference>
<gene>
    <name evidence="3" type="ORF">M0812_18328</name>
</gene>
<evidence type="ECO:0000313" key="3">
    <source>
        <dbReference type="EMBL" id="KAJ3436271.1"/>
    </source>
</evidence>
<dbReference type="GO" id="GO:0005737">
    <property type="term" value="C:cytoplasm"/>
    <property type="evidence" value="ECO:0007669"/>
    <property type="project" value="TreeGrafter"/>
</dbReference>
<dbReference type="PROSITE" id="PS51450">
    <property type="entry name" value="LRR"/>
    <property type="match status" value="2"/>
</dbReference>